<dbReference type="EMBL" id="JAPEVG010000108">
    <property type="protein sequence ID" value="KAJ8482701.1"/>
    <property type="molecule type" value="Genomic_DNA"/>
</dbReference>
<proteinExistence type="predicted"/>
<gene>
    <name evidence="1" type="ORF">ONZ51_g5193</name>
</gene>
<dbReference type="PANTHER" id="PTHR38846:SF1">
    <property type="entry name" value="C3H1-TYPE DOMAIN-CONTAINING PROTEIN"/>
    <property type="match status" value="1"/>
</dbReference>
<evidence type="ECO:0000313" key="2">
    <source>
        <dbReference type="Proteomes" id="UP001215151"/>
    </source>
</evidence>
<comment type="caution">
    <text evidence="1">The sequence shown here is derived from an EMBL/GenBank/DDBJ whole genome shotgun (WGS) entry which is preliminary data.</text>
</comment>
<dbReference type="PANTHER" id="PTHR38846">
    <property type="entry name" value="C3H1-TYPE DOMAIN-CONTAINING PROTEIN"/>
    <property type="match status" value="1"/>
</dbReference>
<sequence>MPDDVTFERDTTALLAAEFRRLALASGWGRKSARYKNERQKFYGLAVAQDFSAFWGSTESRLTAWQDLCCHLGVDEVPTSIKGCKEVHTLMPNTHVLVAHPRLASQALRPVHVNLIDLVDSKRQNTKPKTFATETACANYTRRTGKIFPKARAKANPLLRQFLVVVF</sequence>
<organism evidence="1 2">
    <name type="scientific">Trametes cubensis</name>
    <dbReference type="NCBI Taxonomy" id="1111947"/>
    <lineage>
        <taxon>Eukaryota</taxon>
        <taxon>Fungi</taxon>
        <taxon>Dikarya</taxon>
        <taxon>Basidiomycota</taxon>
        <taxon>Agaricomycotina</taxon>
        <taxon>Agaricomycetes</taxon>
        <taxon>Polyporales</taxon>
        <taxon>Polyporaceae</taxon>
        <taxon>Trametes</taxon>
    </lineage>
</organism>
<accession>A0AAD7TUF3</accession>
<keyword evidence="2" id="KW-1185">Reference proteome</keyword>
<evidence type="ECO:0000313" key="1">
    <source>
        <dbReference type="EMBL" id="KAJ8482701.1"/>
    </source>
</evidence>
<protein>
    <submittedName>
        <fullName evidence="1">Uncharacterized protein</fullName>
    </submittedName>
</protein>
<reference evidence="1" key="1">
    <citation type="submission" date="2022-11" db="EMBL/GenBank/DDBJ databases">
        <title>Genome Sequence of Cubamyces cubensis.</title>
        <authorList>
            <person name="Buettner E."/>
        </authorList>
    </citation>
    <scope>NUCLEOTIDE SEQUENCE</scope>
    <source>
        <strain evidence="1">MPL-01</strain>
    </source>
</reference>
<dbReference type="Proteomes" id="UP001215151">
    <property type="component" value="Unassembled WGS sequence"/>
</dbReference>
<name>A0AAD7TUF3_9APHY</name>
<dbReference type="AlphaFoldDB" id="A0AAD7TUF3"/>